<dbReference type="EMBL" id="FNLL01000006">
    <property type="protein sequence ID" value="SDU26900.1"/>
    <property type="molecule type" value="Genomic_DNA"/>
</dbReference>
<dbReference type="Pfam" id="PF06074">
    <property type="entry name" value="Portal_Mu"/>
    <property type="match status" value="1"/>
</dbReference>
<proteinExistence type="predicted"/>
<dbReference type="Proteomes" id="UP000199608">
    <property type="component" value="Unassembled WGS sequence"/>
</dbReference>
<keyword evidence="3" id="KW-1185">Reference proteome</keyword>
<reference evidence="3" key="1">
    <citation type="submission" date="2016-10" db="EMBL/GenBank/DDBJ databases">
        <authorList>
            <person name="Varghese N."/>
            <person name="Submissions S."/>
        </authorList>
    </citation>
    <scope>NUCLEOTIDE SEQUENCE [LARGE SCALE GENOMIC DNA]</scope>
    <source>
        <strain evidence="3">DSM 3384</strain>
    </source>
</reference>
<dbReference type="InterPro" id="IPR009279">
    <property type="entry name" value="Portal_Mu"/>
</dbReference>
<evidence type="ECO:0000259" key="1">
    <source>
        <dbReference type="Pfam" id="PF04233"/>
    </source>
</evidence>
<organism evidence="2 3">
    <name type="scientific">Desulfobacula phenolica</name>
    <dbReference type="NCBI Taxonomy" id="90732"/>
    <lineage>
        <taxon>Bacteria</taxon>
        <taxon>Pseudomonadati</taxon>
        <taxon>Thermodesulfobacteriota</taxon>
        <taxon>Desulfobacteria</taxon>
        <taxon>Desulfobacterales</taxon>
        <taxon>Desulfobacteraceae</taxon>
        <taxon>Desulfobacula</taxon>
    </lineage>
</organism>
<dbReference type="InterPro" id="IPR006528">
    <property type="entry name" value="Phage_head_morphogenesis_dom"/>
</dbReference>
<evidence type="ECO:0000313" key="3">
    <source>
        <dbReference type="Proteomes" id="UP000199608"/>
    </source>
</evidence>
<name>A0A1H2H4W9_9BACT</name>
<dbReference type="AlphaFoldDB" id="A0A1H2H4W9"/>
<evidence type="ECO:0000313" key="2">
    <source>
        <dbReference type="EMBL" id="SDU26900.1"/>
    </source>
</evidence>
<dbReference type="Pfam" id="PF04233">
    <property type="entry name" value="Phage_Mu_F"/>
    <property type="match status" value="1"/>
</dbReference>
<sequence length="731" mass="82836">MKDEKITKVPITDEIAIAEKDIDIYSGWINRLENPDPVLRSESNGKGLKLYDEVNRDGHAGAVLQQRYLAVVSKPWDVIPGEDNDRAKQIAAFVKESLEGINLKQACQEILEAILYGYRPLEIMWGEKAGKYIVLKLRAKHPKRFQFTPDRELRMITPDNMLEGEPVPDRKFVVFTYGSSDNPYGSGLGQKMWWPVWFKKHGIKFWMIFLDKFGSPTPVGKYPAGTKKDKQDELLNALEALQQETGVKIPDTMQIELLEATRSGKVTYESLCDYMDRQNTKAVLSQTGTTDIKDAGAYNASQTLDEIRQAICEADAELLCECLSDTLIKWLVDYNFANVEHYPKFRIYAKPPKNTKDHAETDKILVNDIRLPVSKKHLYEKYNIPEPEDGEELVNSPEATKPFEQFSEGGFDFSDASIASMDEVDKLIDQQVKFAVPGFIKNTDLVKDYLSRAKSLKQAKNGLVKLFDEMDTSRLSLRLSTGLQDSWDIGVNSVGVETDFAEVLWGPGTPFRSAIEYFESRGFYISNVTNANILASVENEIIKAMEGGVTLNDFKADVDNIFKAQGYDSLAPFHIKTIFQTNLHINYQGGRYNQMKSPAVVKARPFWRMVAVKDASTRPDHWANHGKIFPHDHDFWLIWYPPNGYNCRCTVVSVSQRELDRNGWKVETQDPTGLLYAPVDPVTGAEMPARNLMPDPGWAKNPAREVWKPDFSKYGKDLAAKLKKELGADYA</sequence>
<accession>A0A1H2H4W9</accession>
<protein>
    <submittedName>
        <fullName evidence="2">Phage putative head morphogenesis protein, SPP1 gp7 family</fullName>
    </submittedName>
</protein>
<feature type="domain" description="Phage head morphogenesis" evidence="1">
    <location>
        <begin position="536"/>
        <end position="651"/>
    </location>
</feature>
<dbReference type="NCBIfam" id="TIGR01641">
    <property type="entry name" value="phageSPP1_gp7"/>
    <property type="match status" value="1"/>
</dbReference>
<dbReference type="RefSeq" id="WP_092233998.1">
    <property type="nucleotide sequence ID" value="NZ_FNLL01000006.1"/>
</dbReference>
<gene>
    <name evidence="2" type="ORF">SAMN04487931_10648</name>
</gene>